<name>A0A6B8LVP6_9HYPH</name>
<comment type="catalytic activity">
    <reaction evidence="4">
        <text>N-terminal L-aspartyl-[protein] + L-leucyl-tRNA(Leu) = N-terminal L-leucyl-L-aspartyl-[protein] + tRNA(Leu) + H(+)</text>
        <dbReference type="Rhea" id="RHEA:50420"/>
        <dbReference type="Rhea" id="RHEA-COMP:9613"/>
        <dbReference type="Rhea" id="RHEA-COMP:9622"/>
        <dbReference type="Rhea" id="RHEA-COMP:12669"/>
        <dbReference type="Rhea" id="RHEA-COMP:12674"/>
        <dbReference type="ChEBI" id="CHEBI:15378"/>
        <dbReference type="ChEBI" id="CHEBI:64720"/>
        <dbReference type="ChEBI" id="CHEBI:78442"/>
        <dbReference type="ChEBI" id="CHEBI:78494"/>
        <dbReference type="ChEBI" id="CHEBI:133042"/>
        <dbReference type="EC" id="2.3.2.29"/>
    </reaction>
</comment>
<evidence type="ECO:0000256" key="3">
    <source>
        <dbReference type="ARBA" id="ARBA00023315"/>
    </source>
</evidence>
<evidence type="ECO:0000256" key="2">
    <source>
        <dbReference type="ARBA" id="ARBA00022679"/>
    </source>
</evidence>
<evidence type="ECO:0000313" key="7">
    <source>
        <dbReference type="EMBL" id="QGM96477.1"/>
    </source>
</evidence>
<dbReference type="InterPro" id="IPR030700">
    <property type="entry name" value="N-end_Aminoacyl_Trfase"/>
</dbReference>
<proteinExistence type="inferred from homology"/>
<keyword evidence="2 4" id="KW-0808">Transferase</keyword>
<dbReference type="HAMAP" id="MF_00689">
    <property type="entry name" value="Bpt"/>
    <property type="match status" value="1"/>
</dbReference>
<dbReference type="GO" id="GO:0071596">
    <property type="term" value="P:ubiquitin-dependent protein catabolic process via the N-end rule pathway"/>
    <property type="evidence" value="ECO:0007669"/>
    <property type="project" value="InterPro"/>
</dbReference>
<dbReference type="InterPro" id="IPR007472">
    <property type="entry name" value="N-end_Aminoacyl_Trfase_C"/>
</dbReference>
<gene>
    <name evidence="4" type="primary">bpt</name>
    <name evidence="7" type="ORF">F7D14_02600</name>
</gene>
<dbReference type="KEGG" id="mpar:F7D14_02600"/>
<dbReference type="GO" id="GO:0005737">
    <property type="term" value="C:cytoplasm"/>
    <property type="evidence" value="ECO:0007669"/>
    <property type="project" value="UniProtKB-SubCell"/>
</dbReference>
<dbReference type="InterPro" id="IPR017138">
    <property type="entry name" value="Asp_Glu_LeuTrfase"/>
</dbReference>
<dbReference type="NCBIfam" id="NF002343">
    <property type="entry name" value="PRK01305.1-4"/>
    <property type="match status" value="1"/>
</dbReference>
<dbReference type="NCBIfam" id="NF002346">
    <property type="entry name" value="PRK01305.2-3"/>
    <property type="match status" value="1"/>
</dbReference>
<dbReference type="PANTHER" id="PTHR21367:SF1">
    <property type="entry name" value="ARGINYL-TRNA--PROTEIN TRANSFERASE 1"/>
    <property type="match status" value="1"/>
</dbReference>
<dbReference type="SUPFAM" id="SSF55729">
    <property type="entry name" value="Acyl-CoA N-acyltransferases (Nat)"/>
    <property type="match status" value="1"/>
</dbReference>
<evidence type="ECO:0000259" key="6">
    <source>
        <dbReference type="Pfam" id="PF04377"/>
    </source>
</evidence>
<comment type="similarity">
    <text evidence="4">Belongs to the R-transferase family. Bpt subfamily.</text>
</comment>
<keyword evidence="1 4" id="KW-0963">Cytoplasm</keyword>
<sequence length="245" mass="27723">MTKEPRDAPQFYLTSPAPCPYLPGRAERKVFTHLIGLRAPALNDTLTQSGFRRSQTIAYRPACEHCRACVSVRVKIGEFEPSRTQRRIARRNAEIVGEGRPARATAEQFALFRRYVGARHADGGMADMNMVDYQMMIEDSHVDTRLIEYRLAPDLPGGDADQLVACCLTDRLADGLSMVYSFYEPAFESRSLGSFMILDHMRRAQAAGLPHLYLGYWVEGSRKMDYKARFLPQERLGPEGWARIG</sequence>
<dbReference type="InterPro" id="IPR016181">
    <property type="entry name" value="Acyl_CoA_acyltransferase"/>
</dbReference>
<dbReference type="InterPro" id="IPR007471">
    <property type="entry name" value="N-end_Aminoacyl_Trfase_N"/>
</dbReference>
<evidence type="ECO:0000256" key="1">
    <source>
        <dbReference type="ARBA" id="ARBA00022490"/>
    </source>
</evidence>
<evidence type="ECO:0000256" key="4">
    <source>
        <dbReference type="HAMAP-Rule" id="MF_00689"/>
    </source>
</evidence>
<comment type="subcellular location">
    <subcellularLocation>
        <location evidence="4">Cytoplasm</location>
    </subcellularLocation>
</comment>
<evidence type="ECO:0000259" key="5">
    <source>
        <dbReference type="Pfam" id="PF04376"/>
    </source>
</evidence>
<dbReference type="Pfam" id="PF04377">
    <property type="entry name" value="ATE_C"/>
    <property type="match status" value="1"/>
</dbReference>
<dbReference type="NCBIfam" id="NF002342">
    <property type="entry name" value="PRK01305.1-3"/>
    <property type="match status" value="1"/>
</dbReference>
<dbReference type="EC" id="2.3.2.29" evidence="4"/>
<reference evidence="7 8" key="1">
    <citation type="submission" date="2019-09" db="EMBL/GenBank/DDBJ databases">
        <title>Isolation and complete genome sequencing of Methylocystis species.</title>
        <authorList>
            <person name="Rumah B.L."/>
            <person name="Stead C.E."/>
            <person name="Stevens B.C."/>
            <person name="Minton N.P."/>
            <person name="Grosse-Honebrink A."/>
            <person name="Zhang Y."/>
        </authorList>
    </citation>
    <scope>NUCLEOTIDE SEQUENCE [LARGE SCALE GENOMIC DNA]</scope>
    <source>
        <strain evidence="7 8">BRCS2</strain>
    </source>
</reference>
<feature type="domain" description="N-end rule aminoacyl transferase C-terminal" evidence="6">
    <location>
        <begin position="107"/>
        <end position="236"/>
    </location>
</feature>
<protein>
    <recommendedName>
        <fullName evidence="4">Aspartate/glutamate leucyltransferase</fullName>
        <ecNumber evidence="4">2.3.2.29</ecNumber>
    </recommendedName>
</protein>
<comment type="catalytic activity">
    <reaction evidence="4">
        <text>N-terminal L-glutamyl-[protein] + L-leucyl-tRNA(Leu) = N-terminal L-leucyl-L-glutamyl-[protein] + tRNA(Leu) + H(+)</text>
        <dbReference type="Rhea" id="RHEA:50412"/>
        <dbReference type="Rhea" id="RHEA-COMP:9613"/>
        <dbReference type="Rhea" id="RHEA-COMP:9622"/>
        <dbReference type="Rhea" id="RHEA-COMP:12664"/>
        <dbReference type="Rhea" id="RHEA-COMP:12668"/>
        <dbReference type="ChEBI" id="CHEBI:15378"/>
        <dbReference type="ChEBI" id="CHEBI:64721"/>
        <dbReference type="ChEBI" id="CHEBI:78442"/>
        <dbReference type="ChEBI" id="CHEBI:78494"/>
        <dbReference type="ChEBI" id="CHEBI:133041"/>
        <dbReference type="EC" id="2.3.2.29"/>
    </reaction>
</comment>
<dbReference type="RefSeq" id="WP_016919832.1">
    <property type="nucleotide sequence ID" value="NZ_CP044331.1"/>
</dbReference>
<dbReference type="PIRSF" id="PIRSF037208">
    <property type="entry name" value="ATE_pro_prd"/>
    <property type="match status" value="1"/>
</dbReference>
<organism evidence="7 8">
    <name type="scientific">Methylocystis parvus</name>
    <dbReference type="NCBI Taxonomy" id="134"/>
    <lineage>
        <taxon>Bacteria</taxon>
        <taxon>Pseudomonadati</taxon>
        <taxon>Pseudomonadota</taxon>
        <taxon>Alphaproteobacteria</taxon>
        <taxon>Hyphomicrobiales</taxon>
        <taxon>Methylocystaceae</taxon>
        <taxon>Methylocystis</taxon>
    </lineage>
</organism>
<evidence type="ECO:0000313" key="8">
    <source>
        <dbReference type="Proteomes" id="UP000422569"/>
    </source>
</evidence>
<keyword evidence="8" id="KW-1185">Reference proteome</keyword>
<dbReference type="Proteomes" id="UP000422569">
    <property type="component" value="Chromosome"/>
</dbReference>
<dbReference type="GO" id="GO:0008914">
    <property type="term" value="F:leucyl-tRNA--protein transferase activity"/>
    <property type="evidence" value="ECO:0007669"/>
    <property type="project" value="UniProtKB-UniRule"/>
</dbReference>
<dbReference type="PANTHER" id="PTHR21367">
    <property type="entry name" value="ARGININE-TRNA-PROTEIN TRANSFERASE 1"/>
    <property type="match status" value="1"/>
</dbReference>
<dbReference type="EMBL" id="CP044331">
    <property type="protein sequence ID" value="QGM96477.1"/>
    <property type="molecule type" value="Genomic_DNA"/>
</dbReference>
<accession>A0A6B8LVP6</accession>
<dbReference type="Pfam" id="PF04376">
    <property type="entry name" value="ATE_N"/>
    <property type="match status" value="1"/>
</dbReference>
<dbReference type="GO" id="GO:0004057">
    <property type="term" value="F:arginyl-tRNA--protein transferase activity"/>
    <property type="evidence" value="ECO:0007669"/>
    <property type="project" value="InterPro"/>
</dbReference>
<keyword evidence="3 4" id="KW-0012">Acyltransferase</keyword>
<comment type="function">
    <text evidence="4">Functions in the N-end rule pathway of protein degradation where it conjugates Leu from its aminoacyl-tRNA to the N-termini of proteins containing an N-terminal aspartate or glutamate.</text>
</comment>
<feature type="domain" description="N-end aminoacyl transferase N-terminal" evidence="5">
    <location>
        <begin position="18"/>
        <end position="87"/>
    </location>
</feature>
<dbReference type="AlphaFoldDB" id="A0A6B8LVP6"/>